<evidence type="ECO:0000313" key="9">
    <source>
        <dbReference type="EMBL" id="GAA0172208.1"/>
    </source>
</evidence>
<reference evidence="9 10" key="1">
    <citation type="submission" date="2024-01" db="EMBL/GenBank/DDBJ databases">
        <title>The complete chloroplast genome sequence of Lithospermum erythrorhizon: insights into the phylogenetic relationship among Boraginaceae species and the maternal lineages of purple gromwells.</title>
        <authorList>
            <person name="Okada T."/>
            <person name="Watanabe K."/>
        </authorList>
    </citation>
    <scope>NUCLEOTIDE SEQUENCE [LARGE SCALE GENOMIC DNA]</scope>
</reference>
<dbReference type="InterPro" id="IPR001471">
    <property type="entry name" value="AP2/ERF_dom"/>
</dbReference>
<proteinExistence type="inferred from homology"/>
<keyword evidence="5" id="KW-0539">Nucleus</keyword>
<dbReference type="GO" id="GO:0005634">
    <property type="term" value="C:nucleus"/>
    <property type="evidence" value="ECO:0007669"/>
    <property type="project" value="UniProtKB-SubCell"/>
</dbReference>
<keyword evidence="10" id="KW-1185">Reference proteome</keyword>
<dbReference type="Proteomes" id="UP001454036">
    <property type="component" value="Unassembled WGS sequence"/>
</dbReference>
<feature type="domain" description="AP2/ERF" evidence="8">
    <location>
        <begin position="28"/>
        <end position="85"/>
    </location>
</feature>
<comment type="caution">
    <text evidence="9">The sequence shown here is derived from an EMBL/GenBank/DDBJ whole genome shotgun (WGS) entry which is preliminary data.</text>
</comment>
<dbReference type="PANTHER" id="PTHR31194:SF133">
    <property type="entry name" value="AP2_ERF DOMAIN-CONTAINING PROTEIN"/>
    <property type="match status" value="1"/>
</dbReference>
<dbReference type="InterPro" id="IPR036955">
    <property type="entry name" value="AP2/ERF_dom_sf"/>
</dbReference>
<dbReference type="CDD" id="cd00018">
    <property type="entry name" value="AP2"/>
    <property type="match status" value="1"/>
</dbReference>
<dbReference type="FunFam" id="3.30.730.10:FF:000005">
    <property type="entry name" value="ethylene-responsive transcription factor RAP2-11"/>
    <property type="match status" value="1"/>
</dbReference>
<keyword evidence="3" id="KW-0238">DNA-binding</keyword>
<organism evidence="9 10">
    <name type="scientific">Lithospermum erythrorhizon</name>
    <name type="common">Purple gromwell</name>
    <name type="synonym">Lithospermum officinale var. erythrorhizon</name>
    <dbReference type="NCBI Taxonomy" id="34254"/>
    <lineage>
        <taxon>Eukaryota</taxon>
        <taxon>Viridiplantae</taxon>
        <taxon>Streptophyta</taxon>
        <taxon>Embryophyta</taxon>
        <taxon>Tracheophyta</taxon>
        <taxon>Spermatophyta</taxon>
        <taxon>Magnoliopsida</taxon>
        <taxon>eudicotyledons</taxon>
        <taxon>Gunneridae</taxon>
        <taxon>Pentapetalae</taxon>
        <taxon>asterids</taxon>
        <taxon>lamiids</taxon>
        <taxon>Boraginales</taxon>
        <taxon>Boraginaceae</taxon>
        <taxon>Boraginoideae</taxon>
        <taxon>Lithospermeae</taxon>
        <taxon>Lithospermum</taxon>
    </lineage>
</organism>
<dbReference type="EMBL" id="BAABME010008014">
    <property type="protein sequence ID" value="GAA0172208.1"/>
    <property type="molecule type" value="Genomic_DNA"/>
</dbReference>
<name>A0AAV3R8E1_LITER</name>
<evidence type="ECO:0000256" key="7">
    <source>
        <dbReference type="SAM" id="MobiDB-lite"/>
    </source>
</evidence>
<evidence type="ECO:0000256" key="1">
    <source>
        <dbReference type="ARBA" id="ARBA00004123"/>
    </source>
</evidence>
<dbReference type="GO" id="GO:0003677">
    <property type="term" value="F:DNA binding"/>
    <property type="evidence" value="ECO:0007669"/>
    <property type="project" value="UniProtKB-KW"/>
</dbReference>
<dbReference type="InterPro" id="IPR050913">
    <property type="entry name" value="AP2/ERF_ERF"/>
</dbReference>
<dbReference type="Pfam" id="PF00847">
    <property type="entry name" value="AP2"/>
    <property type="match status" value="1"/>
</dbReference>
<dbReference type="AlphaFoldDB" id="A0AAV3R8E1"/>
<evidence type="ECO:0000256" key="2">
    <source>
        <dbReference type="ARBA" id="ARBA00023015"/>
    </source>
</evidence>
<comment type="subcellular location">
    <subcellularLocation>
        <location evidence="1">Nucleus</location>
    </subcellularLocation>
</comment>
<dbReference type="InterPro" id="IPR016177">
    <property type="entry name" value="DNA-bd_dom_sf"/>
</dbReference>
<sequence length="277" mass="30442">MDANKTKKTNMMNTTNNTILQLSKSGRKFVGVRQRPSGRWVAEIKDSAQRVRLWLGTYDSPEEAARAYDEAARALRGEHARTNFGTSKPDSENQTASFLSPCNNNNTRSGLSFSSLRAKLSKNLHNIMARNNSENRGTKSRVSDHFTFASIFHYNKGNSNFKPQVDFKNIEKVVQPSIVVPHAYDEPGFTWEGSSSSFSDCSSEWTGFRQGFDSDGSSDVTDVFYGDNNNNPTVGMNGGGWIGSPDVMSEGGSTSKRFKVSSSVVVPPTFSESSLDG</sequence>
<evidence type="ECO:0000256" key="5">
    <source>
        <dbReference type="ARBA" id="ARBA00023242"/>
    </source>
</evidence>
<dbReference type="SMART" id="SM00380">
    <property type="entry name" value="AP2"/>
    <property type="match status" value="1"/>
</dbReference>
<feature type="region of interest" description="Disordered" evidence="7">
    <location>
        <begin position="82"/>
        <end position="101"/>
    </location>
</feature>
<evidence type="ECO:0000256" key="3">
    <source>
        <dbReference type="ARBA" id="ARBA00023125"/>
    </source>
</evidence>
<feature type="compositionally biased region" description="Polar residues" evidence="7">
    <location>
        <begin position="83"/>
        <end position="101"/>
    </location>
</feature>
<dbReference type="PROSITE" id="PS51032">
    <property type="entry name" value="AP2_ERF"/>
    <property type="match status" value="1"/>
</dbReference>
<evidence type="ECO:0000256" key="4">
    <source>
        <dbReference type="ARBA" id="ARBA00023163"/>
    </source>
</evidence>
<gene>
    <name evidence="9" type="ORF">LIER_26075</name>
</gene>
<dbReference type="Gene3D" id="3.30.730.10">
    <property type="entry name" value="AP2/ERF domain"/>
    <property type="match status" value="1"/>
</dbReference>
<evidence type="ECO:0000313" key="10">
    <source>
        <dbReference type="Proteomes" id="UP001454036"/>
    </source>
</evidence>
<evidence type="ECO:0000256" key="6">
    <source>
        <dbReference type="ARBA" id="ARBA00024343"/>
    </source>
</evidence>
<accession>A0AAV3R8E1</accession>
<dbReference type="SUPFAM" id="SSF54171">
    <property type="entry name" value="DNA-binding domain"/>
    <property type="match status" value="1"/>
</dbReference>
<comment type="similarity">
    <text evidence="6">Belongs to the AP2/ERF transcription factor family. ERF subfamily.</text>
</comment>
<dbReference type="GO" id="GO:0003700">
    <property type="term" value="F:DNA-binding transcription factor activity"/>
    <property type="evidence" value="ECO:0007669"/>
    <property type="project" value="InterPro"/>
</dbReference>
<dbReference type="PRINTS" id="PR00367">
    <property type="entry name" value="ETHRSPELEMNT"/>
</dbReference>
<evidence type="ECO:0000259" key="8">
    <source>
        <dbReference type="PROSITE" id="PS51032"/>
    </source>
</evidence>
<keyword evidence="4" id="KW-0804">Transcription</keyword>
<dbReference type="PANTHER" id="PTHR31194">
    <property type="entry name" value="SHN SHINE , DNA BINDING / TRANSCRIPTION FACTOR"/>
    <property type="match status" value="1"/>
</dbReference>
<protein>
    <recommendedName>
        <fullName evidence="8">AP2/ERF domain-containing protein</fullName>
    </recommendedName>
</protein>
<keyword evidence="2" id="KW-0805">Transcription regulation</keyword>